<protein>
    <submittedName>
        <fullName evidence="2">Uncharacterized protein</fullName>
    </submittedName>
</protein>
<dbReference type="EMBL" id="LJSK01000122">
    <property type="protein sequence ID" value="KPI86638.1"/>
    <property type="molecule type" value="Genomic_DNA"/>
</dbReference>
<dbReference type="VEuPathDB" id="TriTrypDB:Lsey_0122_0260"/>
<accession>A0A0N1HWU4</accession>
<evidence type="ECO:0000256" key="1">
    <source>
        <dbReference type="SAM" id="MobiDB-lite"/>
    </source>
</evidence>
<reference evidence="2 3" key="1">
    <citation type="journal article" date="2015" name="PLoS Pathog.">
        <title>Leptomonas seymouri: Adaptations to the Dixenous Life Cycle Analyzed by Genome Sequencing, Transcriptome Profiling and Co-infection with Leishmania donovani.</title>
        <authorList>
            <person name="Kraeva N."/>
            <person name="Butenko A."/>
            <person name="Hlavacova J."/>
            <person name="Kostygov A."/>
            <person name="Myskova J."/>
            <person name="Grybchuk D."/>
            <person name="Lestinova T."/>
            <person name="Votypka J."/>
            <person name="Volf P."/>
            <person name="Opperdoes F."/>
            <person name="Flegontov P."/>
            <person name="Lukes J."/>
            <person name="Yurchenko V."/>
        </authorList>
    </citation>
    <scope>NUCLEOTIDE SEQUENCE [LARGE SCALE GENOMIC DNA]</scope>
    <source>
        <strain evidence="2 3">ATCC 30220</strain>
    </source>
</reference>
<feature type="region of interest" description="Disordered" evidence="1">
    <location>
        <begin position="43"/>
        <end position="80"/>
    </location>
</feature>
<sequence length="262" mass="27292">MPQGTSSGLPRRSGSTTTKGAQPFDPAAYAALIAISAARSRLRESLNRGASASTARPSSVHHSPSYEPSPDVHVSDFISPPRVCDSRRVKEIVARYLPQARPTPHADAIASSCTSLQQLAFESESNSSATSGTSEYVVAAAEEGEGQVTPVGLSAGWGASRTLYERSLSPPASVPLPDVRRPLPPSSASASPSPPAGVPAAENRAGVLSDLEAQDHDVAVSLRDASPLRERSVAGTAGISYRISTVEAVHAVVQQLNFALYQ</sequence>
<dbReference type="Proteomes" id="UP000038009">
    <property type="component" value="Unassembled WGS sequence"/>
</dbReference>
<name>A0A0N1HWU4_LEPSE</name>
<feature type="compositionally biased region" description="Polar residues" evidence="1">
    <location>
        <begin position="48"/>
        <end position="62"/>
    </location>
</feature>
<feature type="region of interest" description="Disordered" evidence="1">
    <location>
        <begin position="168"/>
        <end position="201"/>
    </location>
</feature>
<feature type="compositionally biased region" description="Polar residues" evidence="1">
    <location>
        <begin position="1"/>
        <end position="20"/>
    </location>
</feature>
<comment type="caution">
    <text evidence="2">The sequence shown here is derived from an EMBL/GenBank/DDBJ whole genome shotgun (WGS) entry which is preliminary data.</text>
</comment>
<keyword evidence="3" id="KW-1185">Reference proteome</keyword>
<gene>
    <name evidence="2" type="ORF">ABL78_4316</name>
</gene>
<evidence type="ECO:0000313" key="3">
    <source>
        <dbReference type="Proteomes" id="UP000038009"/>
    </source>
</evidence>
<dbReference type="OrthoDB" id="266738at2759"/>
<dbReference type="AlphaFoldDB" id="A0A0N1HWU4"/>
<evidence type="ECO:0000313" key="2">
    <source>
        <dbReference type="EMBL" id="KPI86638.1"/>
    </source>
</evidence>
<proteinExistence type="predicted"/>
<feature type="region of interest" description="Disordered" evidence="1">
    <location>
        <begin position="1"/>
        <end position="23"/>
    </location>
</feature>
<organism evidence="2 3">
    <name type="scientific">Leptomonas seymouri</name>
    <dbReference type="NCBI Taxonomy" id="5684"/>
    <lineage>
        <taxon>Eukaryota</taxon>
        <taxon>Discoba</taxon>
        <taxon>Euglenozoa</taxon>
        <taxon>Kinetoplastea</taxon>
        <taxon>Metakinetoplastina</taxon>
        <taxon>Trypanosomatida</taxon>
        <taxon>Trypanosomatidae</taxon>
        <taxon>Leishmaniinae</taxon>
        <taxon>Leptomonas</taxon>
    </lineage>
</organism>
<dbReference type="OMA" id="PPRVCDS"/>